<name>A0A075JY80_9GAMM</name>
<gene>
    <name evidence="2" type="ORF">HY57_07045</name>
</gene>
<evidence type="ECO:0008006" key="4">
    <source>
        <dbReference type="Google" id="ProtNLM"/>
    </source>
</evidence>
<evidence type="ECO:0000256" key="1">
    <source>
        <dbReference type="SAM" id="SignalP"/>
    </source>
</evidence>
<keyword evidence="3" id="KW-1185">Reference proteome</keyword>
<accession>A0A075JY80</accession>
<evidence type="ECO:0000313" key="2">
    <source>
        <dbReference type="EMBL" id="AIF47041.1"/>
    </source>
</evidence>
<dbReference type="STRING" id="1217721.HY57_07045"/>
<dbReference type="PATRIC" id="fig|1217721.7.peg.1467"/>
<reference evidence="2 3" key="1">
    <citation type="submission" date="2014-07" db="EMBL/GenBank/DDBJ databases">
        <title>Complete Genome Sequence of Dyella japonica Strain A8 Isolated from Malaysian Tropical Soil.</title>
        <authorList>
            <person name="Hui R.K.H."/>
            <person name="Chen J.-W."/>
            <person name="Chan K.-G."/>
            <person name="Leung F.C.C."/>
        </authorList>
    </citation>
    <scope>NUCLEOTIDE SEQUENCE [LARGE SCALE GENOMIC DNA]</scope>
    <source>
        <strain evidence="2 3">A8</strain>
    </source>
</reference>
<keyword evidence="1" id="KW-0732">Signal</keyword>
<feature type="signal peptide" evidence="1">
    <location>
        <begin position="1"/>
        <end position="21"/>
    </location>
</feature>
<sequence length="196" mass="21986">MGVATGLLAGLMWVVAPVAHAQGRDVVRCGSEDGRFQRCGVPWRDAEIIRQESNSPCTRGETWGVDRGGLWVDRGCRGQFVEMGRGGYRPPDSGYYPPSNGGYYPPPGYGPPPGYRPPDNGWRPGPDWDREIRFQCESNDHRYQFCQVDVGGRGDVRLLRQLSGTDCEEGYNWGWNRAGVWVSKGCRGLFSVNRRW</sequence>
<dbReference type="EMBL" id="CP008884">
    <property type="protein sequence ID" value="AIF47041.1"/>
    <property type="molecule type" value="Genomic_DNA"/>
</dbReference>
<dbReference type="KEGG" id="dja:HY57_07045"/>
<dbReference type="RefSeq" id="WP_019466311.1">
    <property type="nucleotide sequence ID" value="NZ_ALOY01000172.1"/>
</dbReference>
<dbReference type="InterPro" id="IPR021381">
    <property type="entry name" value="DUF3011"/>
</dbReference>
<dbReference type="Pfam" id="PF11218">
    <property type="entry name" value="DUF3011"/>
    <property type="match status" value="1"/>
</dbReference>
<dbReference type="Proteomes" id="UP000027987">
    <property type="component" value="Chromosome"/>
</dbReference>
<evidence type="ECO:0000313" key="3">
    <source>
        <dbReference type="Proteomes" id="UP000027987"/>
    </source>
</evidence>
<dbReference type="HOGENOM" id="CLU_090005_1_1_6"/>
<dbReference type="AlphaFoldDB" id="A0A075JY80"/>
<protein>
    <recommendedName>
        <fullName evidence="4">DUF3011 domain-containing protein</fullName>
    </recommendedName>
</protein>
<feature type="chain" id="PRO_5001707441" description="DUF3011 domain-containing protein" evidence="1">
    <location>
        <begin position="22"/>
        <end position="196"/>
    </location>
</feature>
<organism evidence="2 3">
    <name type="scientific">Dyella japonica A8</name>
    <dbReference type="NCBI Taxonomy" id="1217721"/>
    <lineage>
        <taxon>Bacteria</taxon>
        <taxon>Pseudomonadati</taxon>
        <taxon>Pseudomonadota</taxon>
        <taxon>Gammaproteobacteria</taxon>
        <taxon>Lysobacterales</taxon>
        <taxon>Rhodanobacteraceae</taxon>
        <taxon>Dyella</taxon>
    </lineage>
</organism>
<proteinExistence type="predicted"/>